<protein>
    <submittedName>
        <fullName evidence="3">Uncharacterized protein</fullName>
    </submittedName>
</protein>
<dbReference type="InterPro" id="IPR038975">
    <property type="entry name" value="THNL"/>
</dbReference>
<dbReference type="PANTHER" id="PTHR36312">
    <property type="entry name" value="THIONIN-LIKE PROTEIN 1"/>
    <property type="match status" value="1"/>
</dbReference>
<keyword evidence="4" id="KW-1185">Reference proteome</keyword>
<feature type="compositionally biased region" description="Pro residues" evidence="1">
    <location>
        <begin position="64"/>
        <end position="96"/>
    </location>
</feature>
<evidence type="ECO:0000256" key="1">
    <source>
        <dbReference type="SAM" id="MobiDB-lite"/>
    </source>
</evidence>
<gene>
    <name evidence="3" type="ORF">POM88_016150</name>
</gene>
<keyword evidence="2" id="KW-0732">Signal</keyword>
<name>A0AAD8IP82_9APIA</name>
<comment type="caution">
    <text evidence="3">The sequence shown here is derived from an EMBL/GenBank/DDBJ whole genome shotgun (WGS) entry which is preliminary data.</text>
</comment>
<reference evidence="3" key="2">
    <citation type="submission" date="2023-05" db="EMBL/GenBank/DDBJ databases">
        <authorList>
            <person name="Schelkunov M.I."/>
        </authorList>
    </citation>
    <scope>NUCLEOTIDE SEQUENCE</scope>
    <source>
        <strain evidence="3">Hsosn_3</strain>
        <tissue evidence="3">Leaf</tissue>
    </source>
</reference>
<dbReference type="PANTHER" id="PTHR36312:SF1">
    <property type="entry name" value="OS01G0594500 PROTEIN"/>
    <property type="match status" value="1"/>
</dbReference>
<sequence length="144" mass="15441">MKGIRVTSLMMIMMVVMTILVSPSHAKAVDFNISCFLKCATGCLSKSPALPCIFKCLTSCIAPSPSPTPKPPMPPKPPLPPKPPMPPKPPATPPTSPVIVPMSSLAGLKSCNFKCAIRVCTSIETDMEKTNCMENCFRSDCEDN</sequence>
<proteinExistence type="predicted"/>
<dbReference type="EMBL" id="JAUIZM010000004">
    <property type="protein sequence ID" value="KAK1387972.1"/>
    <property type="molecule type" value="Genomic_DNA"/>
</dbReference>
<feature type="region of interest" description="Disordered" evidence="1">
    <location>
        <begin position="64"/>
        <end position="98"/>
    </location>
</feature>
<organism evidence="3 4">
    <name type="scientific">Heracleum sosnowskyi</name>
    <dbReference type="NCBI Taxonomy" id="360622"/>
    <lineage>
        <taxon>Eukaryota</taxon>
        <taxon>Viridiplantae</taxon>
        <taxon>Streptophyta</taxon>
        <taxon>Embryophyta</taxon>
        <taxon>Tracheophyta</taxon>
        <taxon>Spermatophyta</taxon>
        <taxon>Magnoliopsida</taxon>
        <taxon>eudicotyledons</taxon>
        <taxon>Gunneridae</taxon>
        <taxon>Pentapetalae</taxon>
        <taxon>asterids</taxon>
        <taxon>campanulids</taxon>
        <taxon>Apiales</taxon>
        <taxon>Apiaceae</taxon>
        <taxon>Apioideae</taxon>
        <taxon>apioid superclade</taxon>
        <taxon>Tordylieae</taxon>
        <taxon>Tordyliinae</taxon>
        <taxon>Heracleum</taxon>
    </lineage>
</organism>
<evidence type="ECO:0000313" key="3">
    <source>
        <dbReference type="EMBL" id="KAK1387972.1"/>
    </source>
</evidence>
<feature type="signal peptide" evidence="2">
    <location>
        <begin position="1"/>
        <end position="26"/>
    </location>
</feature>
<dbReference type="AlphaFoldDB" id="A0AAD8IP82"/>
<evidence type="ECO:0000256" key="2">
    <source>
        <dbReference type="SAM" id="SignalP"/>
    </source>
</evidence>
<accession>A0AAD8IP82</accession>
<dbReference type="Proteomes" id="UP001237642">
    <property type="component" value="Unassembled WGS sequence"/>
</dbReference>
<feature type="chain" id="PRO_5042215128" evidence="2">
    <location>
        <begin position="27"/>
        <end position="144"/>
    </location>
</feature>
<evidence type="ECO:0000313" key="4">
    <source>
        <dbReference type="Proteomes" id="UP001237642"/>
    </source>
</evidence>
<reference evidence="3" key="1">
    <citation type="submission" date="2023-02" db="EMBL/GenBank/DDBJ databases">
        <title>Genome of toxic invasive species Heracleum sosnowskyi carries increased number of genes despite the absence of recent whole-genome duplications.</title>
        <authorList>
            <person name="Schelkunov M."/>
            <person name="Shtratnikova V."/>
            <person name="Makarenko M."/>
            <person name="Klepikova A."/>
            <person name="Omelchenko D."/>
            <person name="Novikova G."/>
            <person name="Obukhova E."/>
            <person name="Bogdanov V."/>
            <person name="Penin A."/>
            <person name="Logacheva M."/>
        </authorList>
    </citation>
    <scope>NUCLEOTIDE SEQUENCE</scope>
    <source>
        <strain evidence="3">Hsosn_3</strain>
        <tissue evidence="3">Leaf</tissue>
    </source>
</reference>